<proteinExistence type="predicted"/>
<gene>
    <name evidence="1" type="ORF">A0J61_06463</name>
</gene>
<dbReference type="Proteomes" id="UP000093000">
    <property type="component" value="Unassembled WGS sequence"/>
</dbReference>
<evidence type="ECO:0000313" key="1">
    <source>
        <dbReference type="EMBL" id="OBZ85491.1"/>
    </source>
</evidence>
<reference evidence="1 2" key="1">
    <citation type="submission" date="2016-03" db="EMBL/GenBank/DDBJ databases">
        <title>Choanephora cucurbitarum.</title>
        <authorList>
            <person name="Min B."/>
            <person name="Park H."/>
            <person name="Park J.-H."/>
            <person name="Shin H.-D."/>
            <person name="Choi I.-G."/>
        </authorList>
    </citation>
    <scope>NUCLEOTIDE SEQUENCE [LARGE SCALE GENOMIC DNA]</scope>
    <source>
        <strain evidence="1 2">KUS-F28377</strain>
    </source>
</reference>
<dbReference type="AlphaFoldDB" id="A0A1C7N8S5"/>
<name>A0A1C7N8S5_9FUNG</name>
<organism evidence="1 2">
    <name type="scientific">Choanephora cucurbitarum</name>
    <dbReference type="NCBI Taxonomy" id="101091"/>
    <lineage>
        <taxon>Eukaryota</taxon>
        <taxon>Fungi</taxon>
        <taxon>Fungi incertae sedis</taxon>
        <taxon>Mucoromycota</taxon>
        <taxon>Mucoromycotina</taxon>
        <taxon>Mucoromycetes</taxon>
        <taxon>Mucorales</taxon>
        <taxon>Mucorineae</taxon>
        <taxon>Choanephoraceae</taxon>
        <taxon>Choanephoroideae</taxon>
        <taxon>Choanephora</taxon>
    </lineage>
</organism>
<dbReference type="EMBL" id="LUGH01000390">
    <property type="protein sequence ID" value="OBZ85491.1"/>
    <property type="molecule type" value="Genomic_DNA"/>
</dbReference>
<dbReference type="InParanoid" id="A0A1C7N8S5"/>
<keyword evidence="2" id="KW-1185">Reference proteome</keyword>
<dbReference type="OrthoDB" id="2290585at2759"/>
<accession>A0A1C7N8S5</accession>
<evidence type="ECO:0000313" key="2">
    <source>
        <dbReference type="Proteomes" id="UP000093000"/>
    </source>
</evidence>
<sequence>MPFPEQQKKQTKAKRISTVNIADTKSINIMPHVLFSCDMMCIQHLNYVHWLEKEDDMELEKLDIILNPHSCLEIHCHFLLNGLHHVLTYPSWFHMALNYTMHQCGLSLLRQADNIYHYEMKKAFMTPPLSYLMDQQVPYGSLDRIDLVFDWTTNKPKEFQTVWKRERLSSDLFVRYMQDALYQLVIRKTCYQYPLIFSNHYVKKLSSIMSYLPHIAHSFQKIYTTSKSTMSVNNHDFAHTLGDKLKTIKMNTDVMNPYNEEEEEKITTHLVLGMYHTIKTAHKMRTCPTQKVVIDPPNAMCTVAKLWSTTACTSSLAHTQRP</sequence>
<protein>
    <submittedName>
        <fullName evidence="1">Uncharacterized protein</fullName>
    </submittedName>
</protein>
<comment type="caution">
    <text evidence="1">The sequence shown here is derived from an EMBL/GenBank/DDBJ whole genome shotgun (WGS) entry which is preliminary data.</text>
</comment>